<dbReference type="InterPro" id="IPR052710">
    <property type="entry name" value="CAAX_protease"/>
</dbReference>
<dbReference type="PANTHER" id="PTHR36435:SF1">
    <property type="entry name" value="CAAX AMINO TERMINAL PROTEASE FAMILY PROTEIN"/>
    <property type="match status" value="1"/>
</dbReference>
<dbReference type="AlphaFoldDB" id="A0A316IB19"/>
<evidence type="ECO:0000313" key="3">
    <source>
        <dbReference type="EMBL" id="PWK87605.1"/>
    </source>
</evidence>
<evidence type="ECO:0000259" key="2">
    <source>
        <dbReference type="Pfam" id="PF02517"/>
    </source>
</evidence>
<dbReference type="Pfam" id="PF02517">
    <property type="entry name" value="Rce1-like"/>
    <property type="match status" value="1"/>
</dbReference>
<dbReference type="OrthoDB" id="9782250at2"/>
<dbReference type="PANTHER" id="PTHR36435">
    <property type="entry name" value="SLR1288 PROTEIN"/>
    <property type="match status" value="1"/>
</dbReference>
<feature type="transmembrane region" description="Helical" evidence="1">
    <location>
        <begin position="97"/>
        <end position="122"/>
    </location>
</feature>
<feature type="domain" description="CAAX prenyl protease 2/Lysostaphin resistance protein A-like" evidence="2">
    <location>
        <begin position="144"/>
        <end position="235"/>
    </location>
</feature>
<dbReference type="Proteomes" id="UP000245812">
    <property type="component" value="Unassembled WGS sequence"/>
</dbReference>
<evidence type="ECO:0000313" key="4">
    <source>
        <dbReference type="Proteomes" id="UP000245812"/>
    </source>
</evidence>
<proteinExistence type="predicted"/>
<accession>A0A316IB19</accession>
<feature type="transmembrane region" description="Helical" evidence="1">
    <location>
        <begin position="134"/>
        <end position="157"/>
    </location>
</feature>
<feature type="transmembrane region" description="Helical" evidence="1">
    <location>
        <begin position="20"/>
        <end position="41"/>
    </location>
</feature>
<keyword evidence="4" id="KW-1185">Reference proteome</keyword>
<sequence>MSQATPFPPAPPRLPGIGGALAVIVLYFALQVGIGSALYLLAPRLPGMNGADLRALLVILTVLASTGLVAWTVRALWPFAWRQAAPPGFGLSRAGAAPYYALAVLLGLALPVFGSWLTQWLARGHAVSQDIKELGGTVSLGLRLPLALLVATVGPLVEELLFRGLLLSALLRRVPAGWAVAASSLLFALVHLPDLGFLWYAVPNLALLAAVLAWLRLRSSSLWPAVLAHGVNNLLALAAWFTG</sequence>
<name>A0A316IB19_9GAMM</name>
<dbReference type="EMBL" id="QGHC01000006">
    <property type="protein sequence ID" value="PWK87605.1"/>
    <property type="molecule type" value="Genomic_DNA"/>
</dbReference>
<keyword evidence="1" id="KW-0812">Transmembrane</keyword>
<keyword evidence="1" id="KW-1133">Transmembrane helix</keyword>
<keyword evidence="1" id="KW-0472">Membrane</keyword>
<dbReference type="GO" id="GO:0004175">
    <property type="term" value="F:endopeptidase activity"/>
    <property type="evidence" value="ECO:0007669"/>
    <property type="project" value="UniProtKB-ARBA"/>
</dbReference>
<gene>
    <name evidence="3" type="ORF">C7456_10698</name>
</gene>
<protein>
    <recommendedName>
        <fullName evidence="2">CAAX prenyl protease 2/Lysostaphin resistance protein A-like domain-containing protein</fullName>
    </recommendedName>
</protein>
<feature type="transmembrane region" description="Helical" evidence="1">
    <location>
        <begin position="221"/>
        <end position="241"/>
    </location>
</feature>
<dbReference type="InterPro" id="IPR003675">
    <property type="entry name" value="Rce1/LyrA-like_dom"/>
</dbReference>
<organism evidence="3 4">
    <name type="scientific">Fulvimonas soli</name>
    <dbReference type="NCBI Taxonomy" id="155197"/>
    <lineage>
        <taxon>Bacteria</taxon>
        <taxon>Pseudomonadati</taxon>
        <taxon>Pseudomonadota</taxon>
        <taxon>Gammaproteobacteria</taxon>
        <taxon>Lysobacterales</taxon>
        <taxon>Rhodanobacteraceae</taxon>
        <taxon>Fulvimonas</taxon>
    </lineage>
</organism>
<feature type="transmembrane region" description="Helical" evidence="1">
    <location>
        <begin position="53"/>
        <end position="77"/>
    </location>
</feature>
<dbReference type="GO" id="GO:0080120">
    <property type="term" value="P:CAAX-box protein maturation"/>
    <property type="evidence" value="ECO:0007669"/>
    <property type="project" value="UniProtKB-ARBA"/>
</dbReference>
<evidence type="ECO:0000256" key="1">
    <source>
        <dbReference type="SAM" id="Phobius"/>
    </source>
</evidence>
<comment type="caution">
    <text evidence="3">The sequence shown here is derived from an EMBL/GenBank/DDBJ whole genome shotgun (WGS) entry which is preliminary data.</text>
</comment>
<feature type="transmembrane region" description="Helical" evidence="1">
    <location>
        <begin position="197"/>
        <end position="215"/>
    </location>
</feature>
<dbReference type="RefSeq" id="WP_109723423.1">
    <property type="nucleotide sequence ID" value="NZ_MSZV01000031.1"/>
</dbReference>
<reference evidence="3 4" key="1">
    <citation type="submission" date="2018-05" db="EMBL/GenBank/DDBJ databases">
        <title>Genomic Encyclopedia of Type Strains, Phase IV (KMG-IV): sequencing the most valuable type-strain genomes for metagenomic binning, comparative biology and taxonomic classification.</title>
        <authorList>
            <person name="Goeker M."/>
        </authorList>
    </citation>
    <scope>NUCLEOTIDE SEQUENCE [LARGE SCALE GENOMIC DNA]</scope>
    <source>
        <strain evidence="3 4">DSM 14263</strain>
    </source>
</reference>